<dbReference type="CDD" id="cd02440">
    <property type="entry name" value="AdoMet_MTases"/>
    <property type="match status" value="1"/>
</dbReference>
<reference evidence="9" key="1">
    <citation type="submission" date="2023-08" db="EMBL/GenBank/DDBJ databases">
        <authorList>
            <person name="Chen Y."/>
            <person name="Shah S."/>
            <person name="Dougan E. K."/>
            <person name="Thang M."/>
            <person name="Chan C."/>
        </authorList>
    </citation>
    <scope>NUCLEOTIDE SEQUENCE</scope>
</reference>
<evidence type="ECO:0000256" key="4">
    <source>
        <dbReference type="ARBA" id="ARBA00022691"/>
    </source>
</evidence>
<accession>A0AA36IZS7</accession>
<dbReference type="EC" id="2.1.1.6" evidence="1"/>
<dbReference type="GO" id="GO:0032259">
    <property type="term" value="P:methylation"/>
    <property type="evidence" value="ECO:0007669"/>
    <property type="project" value="UniProtKB-KW"/>
</dbReference>
<dbReference type="GO" id="GO:0016206">
    <property type="term" value="F:catechol O-methyltransferase activity"/>
    <property type="evidence" value="ECO:0007669"/>
    <property type="project" value="UniProtKB-EC"/>
</dbReference>
<dbReference type="PROSITE" id="PS51682">
    <property type="entry name" value="SAM_OMT_I"/>
    <property type="match status" value="1"/>
</dbReference>
<evidence type="ECO:0000313" key="10">
    <source>
        <dbReference type="Proteomes" id="UP001178507"/>
    </source>
</evidence>
<dbReference type="EMBL" id="CAUJNA010003210">
    <property type="protein sequence ID" value="CAJ1395829.1"/>
    <property type="molecule type" value="Genomic_DNA"/>
</dbReference>
<dbReference type="Gene3D" id="1.25.40.10">
    <property type="entry name" value="Tetratricopeptide repeat domain"/>
    <property type="match status" value="2"/>
</dbReference>
<organism evidence="9 10">
    <name type="scientific">Effrenium voratum</name>
    <dbReference type="NCBI Taxonomy" id="2562239"/>
    <lineage>
        <taxon>Eukaryota</taxon>
        <taxon>Sar</taxon>
        <taxon>Alveolata</taxon>
        <taxon>Dinophyceae</taxon>
        <taxon>Suessiales</taxon>
        <taxon>Symbiodiniaceae</taxon>
        <taxon>Effrenium</taxon>
    </lineage>
</organism>
<keyword evidence="4" id="KW-0949">S-adenosyl-L-methionine</keyword>
<dbReference type="GO" id="GO:0006584">
    <property type="term" value="P:catecholamine metabolic process"/>
    <property type="evidence" value="ECO:0007669"/>
    <property type="project" value="UniProtKB-KW"/>
</dbReference>
<evidence type="ECO:0000256" key="1">
    <source>
        <dbReference type="ARBA" id="ARBA00012880"/>
    </source>
</evidence>
<comment type="caution">
    <text evidence="9">The sequence shown here is derived from an EMBL/GenBank/DDBJ whole genome shotgun (WGS) entry which is preliminary data.</text>
</comment>
<comment type="similarity">
    <text evidence="6">Belongs to the class I-like SAM-binding methyltransferase superfamily. Cation-dependent O-methyltransferase family.</text>
</comment>
<evidence type="ECO:0000313" key="9">
    <source>
        <dbReference type="EMBL" id="CAJ1395829.1"/>
    </source>
</evidence>
<feature type="compositionally biased region" description="Basic and acidic residues" evidence="8">
    <location>
        <begin position="740"/>
        <end position="749"/>
    </location>
</feature>
<gene>
    <name evidence="9" type="ORF">EVOR1521_LOCUS20164</name>
</gene>
<dbReference type="InterPro" id="IPR011990">
    <property type="entry name" value="TPR-like_helical_dom_sf"/>
</dbReference>
<evidence type="ECO:0000256" key="3">
    <source>
        <dbReference type="ARBA" id="ARBA00022679"/>
    </source>
</evidence>
<evidence type="ECO:0000256" key="6">
    <source>
        <dbReference type="ARBA" id="ARBA00023453"/>
    </source>
</evidence>
<dbReference type="PANTHER" id="PTHR43836:SF2">
    <property type="entry name" value="CATECHOL O-METHYLTRANSFERASE 1-RELATED"/>
    <property type="match status" value="1"/>
</dbReference>
<dbReference type="Gene3D" id="3.40.50.150">
    <property type="entry name" value="Vaccinia Virus protein VP39"/>
    <property type="match status" value="1"/>
</dbReference>
<dbReference type="Pfam" id="PF01535">
    <property type="entry name" value="PPR"/>
    <property type="match status" value="1"/>
</dbReference>
<evidence type="ECO:0000256" key="2">
    <source>
        <dbReference type="ARBA" id="ARBA00022603"/>
    </source>
</evidence>
<dbReference type="Pfam" id="PF13578">
    <property type="entry name" value="Methyltransf_24"/>
    <property type="match status" value="1"/>
</dbReference>
<sequence>MALRAALARFSAAKKRGTRAGGGRCEDGFRQETVASNLQRLTAAIKRQKQKGAWPKALALLSAAARKGEERDLVAFTAAADVCARGSAWKAALAVLKELRSEGLAPDLVLWCALGSACSAAAQWRRALHLSLQAVREECLAPNAFSFGSAMSACSRASQWDKVLSLLEEAQSLGLANSFTFSSAITALANSADSESGWGRALCLWEEAQNAEMGNVVTFNATLTALERASQWHRACELLDSGGIRPDEVSYSSVATACARWHLWERSLALLSSCLVRPTLGGQSCLVRAMGHARAWEQALHHWNSNGLRGSEVSASTAWALEVAGLTPELRTFASSSGRKELTLLDFVQRRAPRGQLHAVLNEVRHFARKEWLKLAAGAKASVLRAVLRPGDAVLELGCFVGFSALLAAQRLRQLGGGGKVVSCELNPVSAMVARALIAWAGADDEVEVRVGLASDWIASGQLGRPDVVILDHRGSRYHEDLNALEPHLGKGARVLADNVLSPGAPLFLSFVDGRYDVTVHEVPEFRRKGRLDWMLLCAPLHRHARQSAAPAPPEFRELSAEVDRLCWRSSSAKVYGGDWQELQEQLEPVLRRFADARGWTSALSPRTNIRSPPSPGTRLWLQFSIVGRCKVSIAAEATCVEARPTLIRVAAAAANGAAHVRTESQASHALQQLEDARGAAQGAGGVLVLQYVTRPGRHEAMGQASYLAPARLKRNLEESWISAWASRNHGGAGSSDLLDSERTAVEDS</sequence>
<feature type="repeat" description="PPR" evidence="7">
    <location>
        <begin position="72"/>
        <end position="106"/>
    </location>
</feature>
<name>A0AA36IZS7_9DINO</name>
<keyword evidence="10" id="KW-1185">Reference proteome</keyword>
<feature type="repeat" description="PPR" evidence="7">
    <location>
        <begin position="143"/>
        <end position="177"/>
    </location>
</feature>
<dbReference type="AlphaFoldDB" id="A0AA36IZS7"/>
<evidence type="ECO:0000256" key="8">
    <source>
        <dbReference type="SAM" id="MobiDB-lite"/>
    </source>
</evidence>
<protein>
    <recommendedName>
        <fullName evidence="1">catechol O-methyltransferase</fullName>
        <ecNumber evidence="1">2.1.1.6</ecNumber>
    </recommendedName>
</protein>
<dbReference type="Proteomes" id="UP001178507">
    <property type="component" value="Unassembled WGS sequence"/>
</dbReference>
<keyword evidence="3" id="KW-0808">Transferase</keyword>
<dbReference type="InterPro" id="IPR002935">
    <property type="entry name" value="SAM_O-MeTrfase"/>
</dbReference>
<evidence type="ECO:0000256" key="7">
    <source>
        <dbReference type="PROSITE-ProRule" id="PRU00708"/>
    </source>
</evidence>
<keyword evidence="5" id="KW-0128">Catecholamine metabolism</keyword>
<feature type="region of interest" description="Disordered" evidence="8">
    <location>
        <begin position="729"/>
        <end position="749"/>
    </location>
</feature>
<dbReference type="InterPro" id="IPR029063">
    <property type="entry name" value="SAM-dependent_MTases_sf"/>
</dbReference>
<keyword evidence="2" id="KW-0489">Methyltransferase</keyword>
<dbReference type="InterPro" id="IPR002885">
    <property type="entry name" value="PPR_rpt"/>
</dbReference>
<evidence type="ECO:0000256" key="5">
    <source>
        <dbReference type="ARBA" id="ARBA00022939"/>
    </source>
</evidence>
<dbReference type="PANTHER" id="PTHR43836">
    <property type="entry name" value="CATECHOL O-METHYLTRANSFERASE 1-RELATED"/>
    <property type="match status" value="1"/>
</dbReference>
<dbReference type="SUPFAM" id="SSF53335">
    <property type="entry name" value="S-adenosyl-L-methionine-dependent methyltransferases"/>
    <property type="match status" value="1"/>
</dbReference>
<proteinExistence type="inferred from homology"/>
<dbReference type="PROSITE" id="PS51375">
    <property type="entry name" value="PPR"/>
    <property type="match status" value="2"/>
</dbReference>